<dbReference type="eggNOG" id="COG1335">
    <property type="taxonomic scope" value="Bacteria"/>
</dbReference>
<proteinExistence type="predicted"/>
<dbReference type="InterPro" id="IPR053152">
    <property type="entry name" value="Hydrolase_YcaC-like"/>
</dbReference>
<dbReference type="HOGENOM" id="CLU_1546622_0_0_5"/>
<feature type="domain" description="Isochorismatase-like" evidence="1">
    <location>
        <begin position="3"/>
        <end position="67"/>
    </location>
</feature>
<gene>
    <name evidence="2" type="ORF">NX02_18670</name>
</gene>
<organism evidence="2 3">
    <name type="scientific">Sphingomonas sanxanigenens DSM 19645 = NX02</name>
    <dbReference type="NCBI Taxonomy" id="1123269"/>
    <lineage>
        <taxon>Bacteria</taxon>
        <taxon>Pseudomonadati</taxon>
        <taxon>Pseudomonadota</taxon>
        <taxon>Alphaproteobacteria</taxon>
        <taxon>Sphingomonadales</taxon>
        <taxon>Sphingomonadaceae</taxon>
        <taxon>Sphingomonas</taxon>
    </lineage>
</organism>
<dbReference type="Gene3D" id="3.40.50.850">
    <property type="entry name" value="Isochorismatase-like"/>
    <property type="match status" value="1"/>
</dbReference>
<sequence length="173" mass="18558">MVNVVKAIGREQLTIAGLWTEICLAEPVIQALGEGWEVTMITHLSGAVSTESNHIAIQRMTAFGANIAIWLASAAESQRDGPWLETAGGMTEVLKHHPACSGIAHLSRQQLLNSPRAGRRRLTLWRCYGVRRHVAVPSGAVGSGRRLAGGSCFRTPALNPPAPRRLRGLRAAG</sequence>
<dbReference type="RefSeq" id="WP_053000671.1">
    <property type="nucleotide sequence ID" value="NZ_CP006644.1"/>
</dbReference>
<name>W0AGJ4_9SPHN</name>
<keyword evidence="3" id="KW-1185">Reference proteome</keyword>
<dbReference type="PATRIC" id="fig|1123269.5.peg.3656"/>
<dbReference type="Pfam" id="PF00857">
    <property type="entry name" value="Isochorismatase"/>
    <property type="match status" value="1"/>
</dbReference>
<evidence type="ECO:0000259" key="1">
    <source>
        <dbReference type="Pfam" id="PF00857"/>
    </source>
</evidence>
<dbReference type="PANTHER" id="PTHR43559:SF3">
    <property type="entry name" value="HYDROLASE YCAC-RELATED"/>
    <property type="match status" value="1"/>
</dbReference>
<dbReference type="InterPro" id="IPR036380">
    <property type="entry name" value="Isochorismatase-like_sf"/>
</dbReference>
<dbReference type="InterPro" id="IPR000868">
    <property type="entry name" value="Isochorismatase-like_dom"/>
</dbReference>
<dbReference type="STRING" id="1123269.NX02_18670"/>
<accession>W0AGJ4</accession>
<dbReference type="AlphaFoldDB" id="W0AGJ4"/>
<dbReference type="PANTHER" id="PTHR43559">
    <property type="entry name" value="HYDROLASE YCAC-RELATED"/>
    <property type="match status" value="1"/>
</dbReference>
<evidence type="ECO:0000313" key="2">
    <source>
        <dbReference type="EMBL" id="AHE55403.1"/>
    </source>
</evidence>
<reference evidence="2 3" key="1">
    <citation type="submission" date="2013-07" db="EMBL/GenBank/DDBJ databases">
        <title>Completed genome of Sphingomonas sanxanigenens NX02.</title>
        <authorList>
            <person name="Ma T."/>
            <person name="Huang H."/>
            <person name="Wu M."/>
            <person name="Li X."/>
            <person name="Li G."/>
        </authorList>
    </citation>
    <scope>NUCLEOTIDE SEQUENCE [LARGE SCALE GENOMIC DNA]</scope>
    <source>
        <strain evidence="2 3">NX02</strain>
    </source>
</reference>
<dbReference type="EMBL" id="CP006644">
    <property type="protein sequence ID" value="AHE55403.1"/>
    <property type="molecule type" value="Genomic_DNA"/>
</dbReference>
<protein>
    <recommendedName>
        <fullName evidence="1">Isochorismatase-like domain-containing protein</fullName>
    </recommendedName>
</protein>
<evidence type="ECO:0000313" key="3">
    <source>
        <dbReference type="Proteomes" id="UP000018851"/>
    </source>
</evidence>
<dbReference type="Proteomes" id="UP000018851">
    <property type="component" value="Chromosome"/>
</dbReference>
<dbReference type="SUPFAM" id="SSF52499">
    <property type="entry name" value="Isochorismatase-like hydrolases"/>
    <property type="match status" value="1"/>
</dbReference>
<dbReference type="KEGG" id="ssan:NX02_18670"/>